<dbReference type="Proteomes" id="UP000596387">
    <property type="component" value="Plasmid p-SCP3"/>
</dbReference>
<name>A0ABX7FF06_9RHOB</name>
<reference evidence="8 9" key="1">
    <citation type="submission" date="2019-12" db="EMBL/GenBank/DDBJ databases">
        <title>Complete Genome Sequence of a Quorum-Sensing Bacterium,Rhodobacteraceae bacterium C31, Isolated from a marine microalgae symbiotic bacteria.</title>
        <authorList>
            <person name="Zhang Y."/>
        </authorList>
    </citation>
    <scope>NUCLEOTIDE SEQUENCE [LARGE SCALE GENOMIC DNA]</scope>
    <source>
        <strain evidence="8 9">C31</strain>
        <plasmid evidence="8 9">p-SCP3</plasmid>
    </source>
</reference>
<dbReference type="SUPFAM" id="SSF53474">
    <property type="entry name" value="alpha/beta-Hydrolases"/>
    <property type="match status" value="1"/>
</dbReference>
<dbReference type="InterPro" id="IPR011118">
    <property type="entry name" value="Tannase/feruloyl_esterase"/>
</dbReference>
<keyword evidence="9" id="KW-1185">Reference proteome</keyword>
<organism evidence="8 9">
    <name type="scientific">Ponticoccus alexandrii</name>
    <dbReference type="NCBI Taxonomy" id="1943633"/>
    <lineage>
        <taxon>Bacteria</taxon>
        <taxon>Pseudomonadati</taxon>
        <taxon>Pseudomonadota</taxon>
        <taxon>Alphaproteobacteria</taxon>
        <taxon>Rhodobacterales</taxon>
        <taxon>Roseobacteraceae</taxon>
        <taxon>Ponticoccus</taxon>
    </lineage>
</organism>
<accession>A0ABX7FF06</accession>
<gene>
    <name evidence="8" type="ORF">GQA70_21475</name>
</gene>
<keyword evidence="6" id="KW-0106">Calcium</keyword>
<evidence type="ECO:0000256" key="2">
    <source>
        <dbReference type="ARBA" id="ARBA00022487"/>
    </source>
</evidence>
<evidence type="ECO:0000256" key="7">
    <source>
        <dbReference type="ARBA" id="ARBA00023157"/>
    </source>
</evidence>
<evidence type="ECO:0000256" key="1">
    <source>
        <dbReference type="ARBA" id="ARBA00006249"/>
    </source>
</evidence>
<evidence type="ECO:0000256" key="6">
    <source>
        <dbReference type="ARBA" id="ARBA00022837"/>
    </source>
</evidence>
<dbReference type="Pfam" id="PF07519">
    <property type="entry name" value="Tannase"/>
    <property type="match status" value="1"/>
</dbReference>
<keyword evidence="4" id="KW-0732">Signal</keyword>
<evidence type="ECO:0000313" key="9">
    <source>
        <dbReference type="Proteomes" id="UP000596387"/>
    </source>
</evidence>
<geneLocation type="plasmid" evidence="8 9">
    <name>p-SCP3</name>
</geneLocation>
<evidence type="ECO:0000313" key="8">
    <source>
        <dbReference type="EMBL" id="QRF68953.1"/>
    </source>
</evidence>
<dbReference type="InterPro" id="IPR029058">
    <property type="entry name" value="AB_hydrolase_fold"/>
</dbReference>
<dbReference type="PANTHER" id="PTHR33938:SF15">
    <property type="entry name" value="FERULOYL ESTERASE B-RELATED"/>
    <property type="match status" value="1"/>
</dbReference>
<evidence type="ECO:0000256" key="3">
    <source>
        <dbReference type="ARBA" id="ARBA00022723"/>
    </source>
</evidence>
<dbReference type="EMBL" id="CP047169">
    <property type="protein sequence ID" value="QRF68953.1"/>
    <property type="molecule type" value="Genomic_DNA"/>
</dbReference>
<evidence type="ECO:0000256" key="4">
    <source>
        <dbReference type="ARBA" id="ARBA00022729"/>
    </source>
</evidence>
<dbReference type="Gene3D" id="3.40.50.1820">
    <property type="entry name" value="alpha/beta hydrolase"/>
    <property type="match status" value="1"/>
</dbReference>
<keyword evidence="3" id="KW-0479">Metal-binding</keyword>
<keyword evidence="8" id="KW-0614">Plasmid</keyword>
<proteinExistence type="inferred from homology"/>
<dbReference type="RefSeq" id="WP_156145660.1">
    <property type="nucleotide sequence ID" value="NZ_CP047169.1"/>
</dbReference>
<evidence type="ECO:0000256" key="5">
    <source>
        <dbReference type="ARBA" id="ARBA00022801"/>
    </source>
</evidence>
<comment type="similarity">
    <text evidence="1">Belongs to the tannase family.</text>
</comment>
<protein>
    <submittedName>
        <fullName evidence="8">Tannase/feruloyl esterase family alpha/beta hydrolase</fullName>
    </submittedName>
</protein>
<dbReference type="GO" id="GO:0016787">
    <property type="term" value="F:hydrolase activity"/>
    <property type="evidence" value="ECO:0007669"/>
    <property type="project" value="UniProtKB-KW"/>
</dbReference>
<keyword evidence="7" id="KW-1015">Disulfide bond</keyword>
<dbReference type="PANTHER" id="PTHR33938">
    <property type="entry name" value="FERULOYL ESTERASE B-RELATED"/>
    <property type="match status" value="1"/>
</dbReference>
<keyword evidence="5 8" id="KW-0378">Hydrolase</keyword>
<sequence length="527" mass="56871">MSANGAFANAPRLSQEDCTALVQLAIGAERIGLPTTGAQITSAEWQETRDHGSFCKVLGIISPVDPEAFEIRWEANLPEYWNEKMLQYGGGGYNGIIPEIRKTPTLGLPSLPSPLAQGYVTFGDDSGHERINANDASFARNDEALQNYAWMHIKKALDVVRVTAQSAYGTPVQRVYFQGGSTGGREGLTAAMRWPTDYDGVLSNYPTAWFMGLRLWGAALTQAIYPDGSAGWIPPELVAEIQTRSIARCDALDGIEDGLVSNIAECRAGAAQFIEDMRCSDGATETEACLTDEQIDRTIKVYHEGYTLPYALANGMTEYLGYNALEGVAMALGSQPDYAEPVQSGPHAHHAARAYEFFTYFVNQDGALDFGSFDIQNPGSYSDRLVALSEMIDATNPDLSAFADHGGKLILVHGTEDPSVSPLGVAKLYDAIVSEMGEDRTRAFMRFYLVPGLAHGSGSGTYGPAWNNLAALDAWVESGIPPAGEVAAATTEAMRGRTLPMCDYPAWPQYRGEGEVADAESYACVTD</sequence>
<keyword evidence="2" id="KW-0719">Serine esterase</keyword>